<dbReference type="RefSeq" id="WP_035962956.1">
    <property type="nucleotide sequence ID" value="NZ_BMEG01000008.1"/>
</dbReference>
<dbReference type="EMBL" id="JFHE01000007">
    <property type="protein sequence ID" value="KDR35448.1"/>
    <property type="molecule type" value="Genomic_DNA"/>
</dbReference>
<dbReference type="NCBIfam" id="TIGR03122">
    <property type="entry name" value="one_C_dehyd_C"/>
    <property type="match status" value="1"/>
</dbReference>
<organism evidence="3 4">
    <name type="scientific">Caballeronia grimmiae</name>
    <dbReference type="NCBI Taxonomy" id="1071679"/>
    <lineage>
        <taxon>Bacteria</taxon>
        <taxon>Pseudomonadati</taxon>
        <taxon>Pseudomonadota</taxon>
        <taxon>Betaproteobacteria</taxon>
        <taxon>Burkholderiales</taxon>
        <taxon>Burkholderiaceae</taxon>
        <taxon>Caballeronia</taxon>
    </lineage>
</organism>
<dbReference type="Pfam" id="PF01493">
    <property type="entry name" value="GXGXG"/>
    <property type="match status" value="1"/>
</dbReference>
<evidence type="ECO:0000259" key="1">
    <source>
        <dbReference type="Pfam" id="PF01493"/>
    </source>
</evidence>
<reference evidence="5" key="3">
    <citation type="journal article" date="2019" name="Int. J. Syst. Evol. Microbiol.">
        <title>The Global Catalogue of Microorganisms (GCM) 10K type strain sequencing project: providing services to taxonomists for standard genome sequencing and annotation.</title>
        <authorList>
            <consortium name="The Broad Institute Genomics Platform"/>
            <consortium name="The Broad Institute Genome Sequencing Center for Infectious Disease"/>
            <person name="Wu L."/>
            <person name="Ma J."/>
        </authorList>
    </citation>
    <scope>NUCLEOTIDE SEQUENCE [LARGE SCALE GENOMIC DNA]</scope>
    <source>
        <strain evidence="5">CGMCC 1.11013</strain>
    </source>
</reference>
<gene>
    <name evidence="3" type="ORF">BG57_29985</name>
    <name evidence="2" type="ORF">GCM10010985_44940</name>
</gene>
<dbReference type="Proteomes" id="UP000027439">
    <property type="component" value="Unassembled WGS sequence"/>
</dbReference>
<evidence type="ECO:0000313" key="2">
    <source>
        <dbReference type="EMBL" id="GGD85365.1"/>
    </source>
</evidence>
<dbReference type="STRING" id="1071679.BG57_29985"/>
<dbReference type="InterPro" id="IPR036485">
    <property type="entry name" value="Glu_synth_asu_C_sf"/>
</dbReference>
<proteinExistence type="predicted"/>
<dbReference type="CDD" id="cd00980">
    <property type="entry name" value="FwdC/FmdC"/>
    <property type="match status" value="1"/>
</dbReference>
<dbReference type="eggNOG" id="COG2218">
    <property type="taxonomic scope" value="Bacteria"/>
</dbReference>
<keyword evidence="5" id="KW-1185">Reference proteome</keyword>
<evidence type="ECO:0000313" key="5">
    <source>
        <dbReference type="Proteomes" id="UP000597138"/>
    </source>
</evidence>
<reference evidence="3 4" key="2">
    <citation type="submission" date="2014-03" db="EMBL/GenBank/DDBJ databases">
        <title>Draft Genome Sequences of Four Burkholderia Strains.</title>
        <authorList>
            <person name="Liu X.Y."/>
            <person name="Li C.X."/>
            <person name="Xu J.H."/>
        </authorList>
    </citation>
    <scope>NUCLEOTIDE SEQUENCE [LARGE SCALE GENOMIC DNA]</scope>
    <source>
        <strain evidence="3 4">R27</strain>
    </source>
</reference>
<dbReference type="GO" id="GO:0015948">
    <property type="term" value="P:methanogenesis"/>
    <property type="evidence" value="ECO:0007669"/>
    <property type="project" value="InterPro"/>
</dbReference>
<dbReference type="GO" id="GO:0046914">
    <property type="term" value="F:transition metal ion binding"/>
    <property type="evidence" value="ECO:0007669"/>
    <property type="project" value="InterPro"/>
</dbReference>
<dbReference type="PANTHER" id="PTHR39673:SF5">
    <property type="entry name" value="TUNGSTEN-CONTAINING FORMYLMETHANOFURAN DEHYDROGENASE 2 SUBUNIT C"/>
    <property type="match status" value="1"/>
</dbReference>
<sequence>MNAFTLRVKSAPAFRVDGSKLLPATLAQMSSTERARLPLHADGETCAIGDLFDIAEADATDASLRIEGDVAWLDRIGASLTEGKLTIHGNAGDYAGIGMSGGELSIEGNAGRFIACEMQAGRVTIQGNVGDFAASALPGNMEGMSGGTLVVHGDAGARLADRMRRGTVLIGGNTGDFAASRIVAGTVCVAGQTGAHLGYGMRRGTVVLLKNPSRVPPTFTEGGRGFDVFWRLLARMLAKEIAPFSTLAQNALPKRYTGDLAVDGRGELLIANS</sequence>
<dbReference type="Proteomes" id="UP000597138">
    <property type="component" value="Unassembled WGS sequence"/>
</dbReference>
<accession>A0A069P4B9</accession>
<dbReference type="AlphaFoldDB" id="A0A069P4B9"/>
<protein>
    <submittedName>
        <fullName evidence="2 3">Formylmethanofuran dehydrogenase</fullName>
    </submittedName>
</protein>
<dbReference type="EMBL" id="BMEG01000008">
    <property type="protein sequence ID" value="GGD85365.1"/>
    <property type="molecule type" value="Genomic_DNA"/>
</dbReference>
<dbReference type="InterPro" id="IPR017550">
    <property type="entry name" value="Formylmethanofuran_DH_suC"/>
</dbReference>
<name>A0A069P4B9_9BURK</name>
<dbReference type="InterPro" id="IPR002489">
    <property type="entry name" value="Glu_synth_asu_C"/>
</dbReference>
<feature type="domain" description="Glutamate synthase alpha subunit C-terminal" evidence="1">
    <location>
        <begin position="84"/>
        <end position="212"/>
    </location>
</feature>
<dbReference type="GO" id="GO:0018493">
    <property type="term" value="F:formylmethanofuran dehydrogenase activity"/>
    <property type="evidence" value="ECO:0007669"/>
    <property type="project" value="InterPro"/>
</dbReference>
<comment type="caution">
    <text evidence="3">The sequence shown here is derived from an EMBL/GenBank/DDBJ whole genome shotgun (WGS) entry which is preliminary data.</text>
</comment>
<dbReference type="SUPFAM" id="SSF69336">
    <property type="entry name" value="Alpha subunit of glutamate synthase, C-terminal domain"/>
    <property type="match status" value="1"/>
</dbReference>
<dbReference type="PANTHER" id="PTHR39673">
    <property type="entry name" value="TUNGSTEN FORMYLMETHANOFURAN DEHYDROGENASE, SUBUNIT C (FWDC)"/>
    <property type="match status" value="1"/>
</dbReference>
<dbReference type="OrthoDB" id="8562860at2"/>
<reference evidence="2" key="4">
    <citation type="submission" date="2024-05" db="EMBL/GenBank/DDBJ databases">
        <authorList>
            <person name="Sun Q."/>
            <person name="Zhou Y."/>
        </authorList>
    </citation>
    <scope>NUCLEOTIDE SEQUENCE</scope>
    <source>
        <strain evidence="2">CGMCC 1.11013</strain>
    </source>
</reference>
<evidence type="ECO:0000313" key="3">
    <source>
        <dbReference type="EMBL" id="KDR35448.1"/>
    </source>
</evidence>
<reference evidence="2" key="1">
    <citation type="journal article" date="2014" name="Int. J. Syst. Evol. Microbiol.">
        <title>Complete genome of a new Firmicutes species belonging to the dominant human colonic microbiota ('Ruminococcus bicirculans') reveals two chromosomes and a selective capacity to utilize plant glucans.</title>
        <authorList>
            <consortium name="NISC Comparative Sequencing Program"/>
            <person name="Wegmann U."/>
            <person name="Louis P."/>
            <person name="Goesmann A."/>
            <person name="Henrissat B."/>
            <person name="Duncan S.H."/>
            <person name="Flint H.J."/>
        </authorList>
    </citation>
    <scope>NUCLEOTIDE SEQUENCE</scope>
    <source>
        <strain evidence="2">CGMCC 1.11013</strain>
    </source>
</reference>
<dbReference type="Gene3D" id="2.160.20.60">
    <property type="entry name" value="Glutamate synthase, alpha subunit, C-terminal domain"/>
    <property type="match status" value="2"/>
</dbReference>
<evidence type="ECO:0000313" key="4">
    <source>
        <dbReference type="Proteomes" id="UP000027439"/>
    </source>
</evidence>